<accession>A0A7J6KIY2</accession>
<name>A0A7J6KIY2_PEROL</name>
<comment type="caution">
    <text evidence="1">The sequence shown here is derived from an EMBL/GenBank/DDBJ whole genome shotgun (WGS) entry which is preliminary data.</text>
</comment>
<organism evidence="1 2">
    <name type="scientific">Perkinsus olseni</name>
    <name type="common">Perkinsus atlanticus</name>
    <dbReference type="NCBI Taxonomy" id="32597"/>
    <lineage>
        <taxon>Eukaryota</taxon>
        <taxon>Sar</taxon>
        <taxon>Alveolata</taxon>
        <taxon>Perkinsozoa</taxon>
        <taxon>Perkinsea</taxon>
        <taxon>Perkinsida</taxon>
        <taxon>Perkinsidae</taxon>
        <taxon>Perkinsus</taxon>
    </lineage>
</organism>
<proteinExistence type="predicted"/>
<dbReference type="EMBL" id="JABANN010003227">
    <property type="protein sequence ID" value="KAF4646649.1"/>
    <property type="molecule type" value="Genomic_DNA"/>
</dbReference>
<protein>
    <submittedName>
        <fullName evidence="1">Uncharacterized protein</fullName>
    </submittedName>
</protein>
<gene>
    <name evidence="1" type="ORF">FOL46_005351</name>
</gene>
<evidence type="ECO:0000313" key="2">
    <source>
        <dbReference type="Proteomes" id="UP000572268"/>
    </source>
</evidence>
<feature type="non-terminal residue" evidence="1">
    <location>
        <position position="97"/>
    </location>
</feature>
<dbReference type="Proteomes" id="UP000572268">
    <property type="component" value="Unassembled WGS sequence"/>
</dbReference>
<evidence type="ECO:0000313" key="1">
    <source>
        <dbReference type="EMBL" id="KAF4646649.1"/>
    </source>
</evidence>
<dbReference type="AlphaFoldDB" id="A0A7J6KIY2"/>
<sequence length="97" mass="10945">RANYKSVEMNQAVTERLIEEEVRLNRMRELSPEEAADPRRVFARMALLEKKSAAAAGPASSADTGQSLLSRYRLVEDYKRNGLNEAMHPVETAFVHV</sequence>
<reference evidence="1 2" key="1">
    <citation type="submission" date="2020-04" db="EMBL/GenBank/DDBJ databases">
        <title>Perkinsus olseni comparative genomics.</title>
        <authorList>
            <person name="Bogema D.R."/>
        </authorList>
    </citation>
    <scope>NUCLEOTIDE SEQUENCE [LARGE SCALE GENOMIC DNA]</scope>
    <source>
        <strain evidence="1">ATCC PRA-31</strain>
    </source>
</reference>